<evidence type="ECO:0000313" key="1">
    <source>
        <dbReference type="EMBL" id="KAK0582094.1"/>
    </source>
</evidence>
<organism evidence="1 2">
    <name type="scientific">Acer saccharum</name>
    <name type="common">Sugar maple</name>
    <dbReference type="NCBI Taxonomy" id="4024"/>
    <lineage>
        <taxon>Eukaryota</taxon>
        <taxon>Viridiplantae</taxon>
        <taxon>Streptophyta</taxon>
        <taxon>Embryophyta</taxon>
        <taxon>Tracheophyta</taxon>
        <taxon>Spermatophyta</taxon>
        <taxon>Magnoliopsida</taxon>
        <taxon>eudicotyledons</taxon>
        <taxon>Gunneridae</taxon>
        <taxon>Pentapetalae</taxon>
        <taxon>rosids</taxon>
        <taxon>malvids</taxon>
        <taxon>Sapindales</taxon>
        <taxon>Sapindaceae</taxon>
        <taxon>Hippocastanoideae</taxon>
        <taxon>Acereae</taxon>
        <taxon>Acer</taxon>
    </lineage>
</organism>
<proteinExistence type="predicted"/>
<name>A0AA39RZQ1_ACESA</name>
<dbReference type="Proteomes" id="UP001168877">
    <property type="component" value="Unassembled WGS sequence"/>
</dbReference>
<accession>A0AA39RZQ1</accession>
<reference evidence="1" key="1">
    <citation type="journal article" date="2022" name="Plant J.">
        <title>Strategies of tolerance reflected in two North American maple genomes.</title>
        <authorList>
            <person name="McEvoy S.L."/>
            <person name="Sezen U.U."/>
            <person name="Trouern-Trend A."/>
            <person name="McMahon S.M."/>
            <person name="Schaberg P.G."/>
            <person name="Yang J."/>
            <person name="Wegrzyn J.L."/>
            <person name="Swenson N.G."/>
        </authorList>
    </citation>
    <scope>NUCLEOTIDE SEQUENCE</scope>
    <source>
        <strain evidence="1">NS2018</strain>
    </source>
</reference>
<protein>
    <submittedName>
        <fullName evidence="1">Uncharacterized protein</fullName>
    </submittedName>
</protein>
<comment type="caution">
    <text evidence="1">The sequence shown here is derived from an EMBL/GenBank/DDBJ whole genome shotgun (WGS) entry which is preliminary data.</text>
</comment>
<dbReference type="EMBL" id="JAUESC010000384">
    <property type="protein sequence ID" value="KAK0582094.1"/>
    <property type="molecule type" value="Genomic_DNA"/>
</dbReference>
<sequence length="92" mass="10295">MGSDFRITPLHRIATAMIEFLNRLIKVAVVWVNNGDFGNIAHFKTIYDIRGILKAAGGMKVVFESRIFNSFTDILAKMDSSIAGDFVEWGDI</sequence>
<dbReference type="AlphaFoldDB" id="A0AA39RZQ1"/>
<keyword evidence="2" id="KW-1185">Reference proteome</keyword>
<gene>
    <name evidence="1" type="ORF">LWI29_021456</name>
</gene>
<evidence type="ECO:0000313" key="2">
    <source>
        <dbReference type="Proteomes" id="UP001168877"/>
    </source>
</evidence>
<reference evidence="1" key="2">
    <citation type="submission" date="2023-06" db="EMBL/GenBank/DDBJ databases">
        <authorList>
            <person name="Swenson N.G."/>
            <person name="Wegrzyn J.L."/>
            <person name="Mcevoy S.L."/>
        </authorList>
    </citation>
    <scope>NUCLEOTIDE SEQUENCE</scope>
    <source>
        <strain evidence="1">NS2018</strain>
        <tissue evidence="1">Leaf</tissue>
    </source>
</reference>